<evidence type="ECO:0000313" key="2">
    <source>
        <dbReference type="EMBL" id="KAL2318822.1"/>
    </source>
</evidence>
<feature type="compositionally biased region" description="Basic and acidic residues" evidence="1">
    <location>
        <begin position="61"/>
        <end position="70"/>
    </location>
</feature>
<protein>
    <submittedName>
        <fullName evidence="2">Uncharacterized protein</fullName>
    </submittedName>
</protein>
<feature type="compositionally biased region" description="Polar residues" evidence="1">
    <location>
        <begin position="77"/>
        <end position="102"/>
    </location>
</feature>
<reference evidence="2 3" key="1">
    <citation type="submission" date="2024-08" db="EMBL/GenBank/DDBJ databases">
        <title>Insights into the chromosomal genome structure of Flemingia macrophylla.</title>
        <authorList>
            <person name="Ding Y."/>
            <person name="Zhao Y."/>
            <person name="Bi W."/>
            <person name="Wu M."/>
            <person name="Zhao G."/>
            <person name="Gong Y."/>
            <person name="Li W."/>
            <person name="Zhang P."/>
        </authorList>
    </citation>
    <scope>NUCLEOTIDE SEQUENCE [LARGE SCALE GENOMIC DNA]</scope>
    <source>
        <strain evidence="2">DYQJB</strain>
        <tissue evidence="2">Leaf</tissue>
    </source>
</reference>
<accession>A0ABD1L5P4</accession>
<gene>
    <name evidence="2" type="ORF">Fmac_032698</name>
</gene>
<keyword evidence="3" id="KW-1185">Reference proteome</keyword>
<dbReference type="AlphaFoldDB" id="A0ABD1L5P4"/>
<feature type="region of interest" description="Disordered" evidence="1">
    <location>
        <begin position="1"/>
        <end position="109"/>
    </location>
</feature>
<proteinExistence type="predicted"/>
<evidence type="ECO:0000313" key="3">
    <source>
        <dbReference type="Proteomes" id="UP001603857"/>
    </source>
</evidence>
<name>A0ABD1L5P4_9FABA</name>
<organism evidence="2 3">
    <name type="scientific">Flemingia macrophylla</name>
    <dbReference type="NCBI Taxonomy" id="520843"/>
    <lineage>
        <taxon>Eukaryota</taxon>
        <taxon>Viridiplantae</taxon>
        <taxon>Streptophyta</taxon>
        <taxon>Embryophyta</taxon>
        <taxon>Tracheophyta</taxon>
        <taxon>Spermatophyta</taxon>
        <taxon>Magnoliopsida</taxon>
        <taxon>eudicotyledons</taxon>
        <taxon>Gunneridae</taxon>
        <taxon>Pentapetalae</taxon>
        <taxon>rosids</taxon>
        <taxon>fabids</taxon>
        <taxon>Fabales</taxon>
        <taxon>Fabaceae</taxon>
        <taxon>Papilionoideae</taxon>
        <taxon>50 kb inversion clade</taxon>
        <taxon>NPAAA clade</taxon>
        <taxon>indigoferoid/millettioid clade</taxon>
        <taxon>Phaseoleae</taxon>
        <taxon>Flemingia</taxon>
    </lineage>
</organism>
<sequence length="224" mass="24894">MKRVNNIISDSDEDLQSKLGSTQVRPRRSTLSHLNSKKATKARLTKKRATGSMISQDSMEEPSHGKDWKSRARQFQRRQLSCNSTTTTRDLSVTRASATPAASDSDGDHIPVARAITSEARCAIKTAQETLGSGCQTNSDMHKAVSFYCVPLQKKAEKPSYEAGRQFSNIKLCGPMLLSKMPIIRGQRNYMNRTLDQILRLGKAKSVVVKENLIMSVHGRKLKS</sequence>
<evidence type="ECO:0000256" key="1">
    <source>
        <dbReference type="SAM" id="MobiDB-lite"/>
    </source>
</evidence>
<dbReference type="Proteomes" id="UP001603857">
    <property type="component" value="Unassembled WGS sequence"/>
</dbReference>
<comment type="caution">
    <text evidence="2">The sequence shown here is derived from an EMBL/GenBank/DDBJ whole genome shotgun (WGS) entry which is preliminary data.</text>
</comment>
<feature type="compositionally biased region" description="Basic residues" evidence="1">
    <location>
        <begin position="25"/>
        <end position="49"/>
    </location>
</feature>
<dbReference type="EMBL" id="JBGMDY010000011">
    <property type="protein sequence ID" value="KAL2318822.1"/>
    <property type="molecule type" value="Genomic_DNA"/>
</dbReference>